<organism evidence="1 2">
    <name type="scientific">Vibrio phage ValKK3</name>
    <dbReference type="NCBI Taxonomy" id="1610855"/>
    <lineage>
        <taxon>Viruses</taxon>
        <taxon>Duplodnaviria</taxon>
        <taxon>Heunggongvirae</taxon>
        <taxon>Uroviricota</taxon>
        <taxon>Caudoviricetes</taxon>
        <taxon>Pantevenvirales</taxon>
        <taxon>Straboviridae</taxon>
        <taxon>Schizotequatrovirus</taxon>
        <taxon>Schizotequatrovirus valkk3</taxon>
    </lineage>
</organism>
<sequence length="125" mass="14804">MYKNRKRVSIYKMKRVAQKPDADVFFQMSQYEHLNNNSVKITNKLTAFVIHGLFLYRTVVDRSQADDPHTMCERLEFVSQDALSRYMSMGNRRRKRFSLDDVLYGNDQCAFDKEIGLTIAYSRLF</sequence>
<dbReference type="EMBL" id="KP671755">
    <property type="protein sequence ID" value="AJT61176.1"/>
    <property type="molecule type" value="Genomic_DNA"/>
</dbReference>
<dbReference type="GeneID" id="26628661"/>
<proteinExistence type="predicted"/>
<dbReference type="KEGG" id="vg:26628661"/>
<dbReference type="Proteomes" id="UP000202888">
    <property type="component" value="Segment"/>
</dbReference>
<reference evidence="1 2" key="1">
    <citation type="journal article" date="2016" name="Genom Data">
        <title>Complete genome sequence of a giant Vibrio phage ValKK3 infecting Vibrio alginolyticus.</title>
        <authorList>
            <person name="Lal T.M."/>
            <person name="Sano M."/>
            <person name="Hatai K."/>
            <person name="Ransangan J."/>
        </authorList>
    </citation>
    <scope>NUCLEOTIDE SEQUENCE [LARGE SCALE GENOMIC DNA]</scope>
</reference>
<name>A0A0D4DBH8_9CAUD</name>
<dbReference type="OrthoDB" id="35600at10239"/>
<evidence type="ECO:0000313" key="1">
    <source>
        <dbReference type="EMBL" id="AJT61176.1"/>
    </source>
</evidence>
<protein>
    <submittedName>
        <fullName evidence="1">Uncharacterized protein</fullName>
    </submittedName>
</protein>
<dbReference type="RefSeq" id="YP_009201438.1">
    <property type="nucleotide sequence ID" value="NC_028829.1"/>
</dbReference>
<keyword evidence="2" id="KW-1185">Reference proteome</keyword>
<accession>A0A0D4DBH8</accession>
<evidence type="ECO:0000313" key="2">
    <source>
        <dbReference type="Proteomes" id="UP000202888"/>
    </source>
</evidence>